<dbReference type="EMBL" id="VOBR01000010">
    <property type="protein sequence ID" value="TWP51001.1"/>
    <property type="molecule type" value="Genomic_DNA"/>
</dbReference>
<organism evidence="1 2">
    <name type="scientific">Lentzea tibetensis</name>
    <dbReference type="NCBI Taxonomy" id="2591470"/>
    <lineage>
        <taxon>Bacteria</taxon>
        <taxon>Bacillati</taxon>
        <taxon>Actinomycetota</taxon>
        <taxon>Actinomycetes</taxon>
        <taxon>Pseudonocardiales</taxon>
        <taxon>Pseudonocardiaceae</taxon>
        <taxon>Lentzea</taxon>
    </lineage>
</organism>
<dbReference type="Proteomes" id="UP000316639">
    <property type="component" value="Unassembled WGS sequence"/>
</dbReference>
<proteinExistence type="predicted"/>
<evidence type="ECO:0000313" key="1">
    <source>
        <dbReference type="EMBL" id="TWP51001.1"/>
    </source>
</evidence>
<dbReference type="AlphaFoldDB" id="A0A563EU23"/>
<dbReference type="Gene3D" id="3.20.20.80">
    <property type="entry name" value="Glycosidases"/>
    <property type="match status" value="1"/>
</dbReference>
<reference evidence="1 2" key="1">
    <citation type="submission" date="2019-07" db="EMBL/GenBank/DDBJ databases">
        <title>Lentzea xizangensis sp. nov., isolated from Qinghai-Tibetan Plateau Soils.</title>
        <authorList>
            <person name="Huang J."/>
        </authorList>
    </citation>
    <scope>NUCLEOTIDE SEQUENCE [LARGE SCALE GENOMIC DNA]</scope>
    <source>
        <strain evidence="1 2">FXJ1.1311</strain>
    </source>
</reference>
<sequence>MSKLLGVKAYGYDWCSSMSVAEAADTMVRQGIDWALVQNQIDPLPGSAVSQLPPAGSYTDSAFRDALGSRGVRVFQSTSVFFDPAGFASRPDLRPVDQHGRVFEPFGWYVGVCPSDQSYLARKADLIASVVSSLRPDGIFLSFIRFPGFWELWMPDTPRSSVAEYCFCARCLDRFAVETGHDTRDVRTILHELRDAWTSWKCSLIASAAGVLRSAALEVDPTITVVLNGFGLGSGDFGNAVEEVLGQRFADLDPYIDHYELMFYFQIQRRSPYSYVADRIAEARASTSRTLLACLQGGAEYLEPSYASGGRKRSITDEDFRAALRGSAEADGVLVYSWPDLLADPSRVVALLDYKNGLL</sequence>
<name>A0A563EU23_9PSEU</name>
<gene>
    <name evidence="1" type="ORF">FKR81_18200</name>
</gene>
<dbReference type="OrthoDB" id="100605at2"/>
<dbReference type="RefSeq" id="WP_146353250.1">
    <property type="nucleotide sequence ID" value="NZ_VOBR01000010.1"/>
</dbReference>
<keyword evidence="2" id="KW-1185">Reference proteome</keyword>
<evidence type="ECO:0000313" key="2">
    <source>
        <dbReference type="Proteomes" id="UP000316639"/>
    </source>
</evidence>
<comment type="caution">
    <text evidence="1">The sequence shown here is derived from an EMBL/GenBank/DDBJ whole genome shotgun (WGS) entry which is preliminary data.</text>
</comment>
<protein>
    <submittedName>
        <fullName evidence="1">Uncharacterized protein</fullName>
    </submittedName>
</protein>
<accession>A0A563EU23</accession>